<dbReference type="Proteomes" id="UP000183900">
    <property type="component" value="Unassembled WGS sequence"/>
</dbReference>
<feature type="transmembrane region" description="Helical" evidence="5">
    <location>
        <begin position="188"/>
        <end position="211"/>
    </location>
</feature>
<evidence type="ECO:0000313" key="7">
    <source>
        <dbReference type="Proteomes" id="UP000183900"/>
    </source>
</evidence>
<keyword evidence="7" id="KW-1185">Reference proteome</keyword>
<accession>A0A0K6HZ86</accession>
<keyword evidence="2 5" id="KW-0812">Transmembrane</keyword>
<feature type="transmembrane region" description="Helical" evidence="5">
    <location>
        <begin position="254"/>
        <end position="272"/>
    </location>
</feature>
<dbReference type="Pfam" id="PF01925">
    <property type="entry name" value="TauE"/>
    <property type="match status" value="1"/>
</dbReference>
<dbReference type="InterPro" id="IPR002781">
    <property type="entry name" value="TM_pro_TauE-like"/>
</dbReference>
<evidence type="ECO:0000256" key="1">
    <source>
        <dbReference type="ARBA" id="ARBA00004141"/>
    </source>
</evidence>
<name>A0A0K6HZ86_9HYPH</name>
<feature type="transmembrane region" description="Helical" evidence="5">
    <location>
        <begin position="119"/>
        <end position="135"/>
    </location>
</feature>
<organism evidence="6 7">
    <name type="scientific">Pannonibacter indicus</name>
    <dbReference type="NCBI Taxonomy" id="466044"/>
    <lineage>
        <taxon>Bacteria</taxon>
        <taxon>Pseudomonadati</taxon>
        <taxon>Pseudomonadota</taxon>
        <taxon>Alphaproteobacteria</taxon>
        <taxon>Hyphomicrobiales</taxon>
        <taxon>Stappiaceae</taxon>
        <taxon>Pannonibacter</taxon>
    </lineage>
</organism>
<dbReference type="GO" id="GO:0005886">
    <property type="term" value="C:plasma membrane"/>
    <property type="evidence" value="ECO:0007669"/>
    <property type="project" value="UniProtKB-SubCell"/>
</dbReference>
<evidence type="ECO:0000256" key="3">
    <source>
        <dbReference type="ARBA" id="ARBA00022989"/>
    </source>
</evidence>
<reference evidence="7" key="1">
    <citation type="submission" date="2015-08" db="EMBL/GenBank/DDBJ databases">
        <authorList>
            <person name="Varghese N."/>
        </authorList>
    </citation>
    <scope>NUCLEOTIDE SEQUENCE [LARGE SCALE GENOMIC DNA]</scope>
    <source>
        <strain evidence="7">DSM 23407</strain>
    </source>
</reference>
<sequence>MDMSFLTGETLGLVAALVASGIIAGLMAGLFGIGGGAVLVPVFYQFLAIVGVDEAVRMHVAVATSLGIIVPTSLRSFFAHKARGAVDLELLKSWLIPLPLGVVAASLVAAHVSGQGLKGIFAVIAVAVSLRMFFNRDSWRLGSDIPGFPIRPLCGALIGFFSTLMGIGGGVMNNTFMTLYGRPIHQAVATSAGTGVLISIPGVIGMVWAGWGEPLLPQFSLGYVNLLGVAVIMPLTTLAAPYGVKLAHRMPKRALELAFGTFLMLVAIRFGISLL</sequence>
<feature type="transmembrane region" description="Helical" evidence="5">
    <location>
        <begin position="155"/>
        <end position="176"/>
    </location>
</feature>
<evidence type="ECO:0000256" key="4">
    <source>
        <dbReference type="ARBA" id="ARBA00023136"/>
    </source>
</evidence>
<comment type="similarity">
    <text evidence="5">Belongs to the 4-toluene sulfonate uptake permease (TSUP) (TC 2.A.102) family.</text>
</comment>
<gene>
    <name evidence="6" type="ORF">Ga0061067_105125</name>
</gene>
<dbReference type="AlphaFoldDB" id="A0A0K6HZ86"/>
<evidence type="ECO:0000256" key="2">
    <source>
        <dbReference type="ARBA" id="ARBA00022692"/>
    </source>
</evidence>
<dbReference type="EMBL" id="CYHE01000005">
    <property type="protein sequence ID" value="CUA96352.1"/>
    <property type="molecule type" value="Genomic_DNA"/>
</dbReference>
<comment type="subcellular location">
    <subcellularLocation>
        <location evidence="5">Cell membrane</location>
        <topology evidence="5">Multi-pass membrane protein</topology>
    </subcellularLocation>
    <subcellularLocation>
        <location evidence="1">Membrane</location>
        <topology evidence="1">Multi-pass membrane protein</topology>
    </subcellularLocation>
</comment>
<dbReference type="PANTHER" id="PTHR43483:SF3">
    <property type="entry name" value="MEMBRANE TRANSPORTER PROTEIN HI_0806-RELATED"/>
    <property type="match status" value="1"/>
</dbReference>
<feature type="transmembrane region" description="Helical" evidence="5">
    <location>
        <begin position="56"/>
        <end position="74"/>
    </location>
</feature>
<evidence type="ECO:0000313" key="6">
    <source>
        <dbReference type="EMBL" id="CUA96352.1"/>
    </source>
</evidence>
<keyword evidence="5" id="KW-1003">Cell membrane</keyword>
<evidence type="ECO:0000256" key="5">
    <source>
        <dbReference type="RuleBase" id="RU363041"/>
    </source>
</evidence>
<feature type="transmembrane region" description="Helical" evidence="5">
    <location>
        <begin position="12"/>
        <end position="44"/>
    </location>
</feature>
<dbReference type="PANTHER" id="PTHR43483">
    <property type="entry name" value="MEMBRANE TRANSPORTER PROTEIN HI_0806-RELATED"/>
    <property type="match status" value="1"/>
</dbReference>
<feature type="transmembrane region" description="Helical" evidence="5">
    <location>
        <begin position="94"/>
        <end position="112"/>
    </location>
</feature>
<protein>
    <recommendedName>
        <fullName evidence="5">Probable membrane transporter protein</fullName>
    </recommendedName>
</protein>
<proteinExistence type="inferred from homology"/>
<feature type="transmembrane region" description="Helical" evidence="5">
    <location>
        <begin position="223"/>
        <end position="242"/>
    </location>
</feature>
<keyword evidence="4 5" id="KW-0472">Membrane</keyword>
<keyword evidence="3 5" id="KW-1133">Transmembrane helix</keyword>